<keyword evidence="2" id="KW-1185">Reference proteome</keyword>
<sequence length="115" mass="13076">MDIQRITIKNCVASVSSRRCASAASSINPTLWSVKVTTWSQGSSGRSPTGHISSKTLGQRSWIYRYPKTFQLTFTTLALSIFFSKPIYDIFFRPQEPFDFTEPPTTHHRLSVKED</sequence>
<dbReference type="EMBL" id="CM034413">
    <property type="protein sequence ID" value="KAJ0170503.1"/>
    <property type="molecule type" value="Genomic_DNA"/>
</dbReference>
<protein>
    <submittedName>
        <fullName evidence="1">Uncharacterized protein</fullName>
    </submittedName>
</protein>
<reference evidence="1 2" key="1">
    <citation type="journal article" date="2021" name="Front. Genet.">
        <title>Chromosome-Level Genome Assembly Reveals Significant Gene Expansion in the Toll and IMD Signaling Pathways of Dendrolimus kikuchii.</title>
        <authorList>
            <person name="Zhou J."/>
            <person name="Wu P."/>
            <person name="Xiong Z."/>
            <person name="Liu N."/>
            <person name="Zhao N."/>
            <person name="Ji M."/>
            <person name="Qiu Y."/>
            <person name="Yang B."/>
        </authorList>
    </citation>
    <scope>NUCLEOTIDE SEQUENCE [LARGE SCALE GENOMIC DNA]</scope>
    <source>
        <strain evidence="1">Ann1</strain>
    </source>
</reference>
<name>A0ACC1CG63_9NEOP</name>
<comment type="caution">
    <text evidence="1">The sequence shown here is derived from an EMBL/GenBank/DDBJ whole genome shotgun (WGS) entry which is preliminary data.</text>
</comment>
<dbReference type="Proteomes" id="UP000824533">
    <property type="component" value="Linkage Group LG27"/>
</dbReference>
<evidence type="ECO:0000313" key="2">
    <source>
        <dbReference type="Proteomes" id="UP000824533"/>
    </source>
</evidence>
<accession>A0ACC1CG63</accession>
<evidence type="ECO:0000313" key="1">
    <source>
        <dbReference type="EMBL" id="KAJ0170503.1"/>
    </source>
</evidence>
<gene>
    <name evidence="1" type="ORF">K1T71_013874</name>
</gene>
<proteinExistence type="predicted"/>
<organism evidence="1 2">
    <name type="scientific">Dendrolimus kikuchii</name>
    <dbReference type="NCBI Taxonomy" id="765133"/>
    <lineage>
        <taxon>Eukaryota</taxon>
        <taxon>Metazoa</taxon>
        <taxon>Ecdysozoa</taxon>
        <taxon>Arthropoda</taxon>
        <taxon>Hexapoda</taxon>
        <taxon>Insecta</taxon>
        <taxon>Pterygota</taxon>
        <taxon>Neoptera</taxon>
        <taxon>Endopterygota</taxon>
        <taxon>Lepidoptera</taxon>
        <taxon>Glossata</taxon>
        <taxon>Ditrysia</taxon>
        <taxon>Bombycoidea</taxon>
        <taxon>Lasiocampidae</taxon>
        <taxon>Dendrolimus</taxon>
    </lineage>
</organism>